<gene>
    <name evidence="6" type="ORF">BEMITA_LOCUS1818</name>
</gene>
<dbReference type="SUPFAM" id="SSF54001">
    <property type="entry name" value="Cysteine proteinases"/>
    <property type="match status" value="1"/>
</dbReference>
<evidence type="ECO:0000256" key="1">
    <source>
        <dbReference type="ARBA" id="ARBA00005234"/>
    </source>
</evidence>
<dbReference type="InterPro" id="IPR044613">
    <property type="entry name" value="Nep1/2-like"/>
</dbReference>
<keyword evidence="7" id="KW-1185">Reference proteome</keyword>
<keyword evidence="2" id="KW-0645">Protease</keyword>
<dbReference type="Proteomes" id="UP001152759">
    <property type="component" value="Chromosome 1"/>
</dbReference>
<dbReference type="KEGG" id="btab:109033131"/>
<protein>
    <recommendedName>
        <fullName evidence="5">Ubiquitin-like protease family profile domain-containing protein</fullName>
    </recommendedName>
</protein>
<dbReference type="EMBL" id="OU963862">
    <property type="protein sequence ID" value="CAH0382259.1"/>
    <property type="molecule type" value="Genomic_DNA"/>
</dbReference>
<accession>A0A9P0A1E0</accession>
<dbReference type="GO" id="GO:0000338">
    <property type="term" value="P:protein deneddylation"/>
    <property type="evidence" value="ECO:0007669"/>
    <property type="project" value="TreeGrafter"/>
</dbReference>
<dbReference type="PROSITE" id="PS50600">
    <property type="entry name" value="ULP_PROTEASE"/>
    <property type="match status" value="1"/>
</dbReference>
<dbReference type="InterPro" id="IPR038765">
    <property type="entry name" value="Papain-like_cys_pep_sf"/>
</dbReference>
<comment type="similarity">
    <text evidence="1">Belongs to the peptidase C48 family.</text>
</comment>
<evidence type="ECO:0000256" key="3">
    <source>
        <dbReference type="ARBA" id="ARBA00022801"/>
    </source>
</evidence>
<sequence length="219" mass="25402">MYTTRSGMKNNSIVLTYHDSLLRESDVHLLKGSHWLNDTIIGFYMEYLSHEMYPGCGLLFISPEVTQCLKESPRSEQEIFLDPLYRDHSFVFFPLNNNEAVDYAGGTHWSLLVYSRNQNMFFHFDSSTGTNYSAANKLALKIHYYFNKSLDDFQIVEVSDCLQQDNSYDCGIYLLCFIDHLAKEVLRHGELNDYGIMDRSLFQNKRSELLSLINGLRGN</sequence>
<keyword evidence="4" id="KW-0788">Thiol protease</keyword>
<dbReference type="AlphaFoldDB" id="A0A9P0A1E0"/>
<dbReference type="PANTHER" id="PTHR46468">
    <property type="entry name" value="SENTRIN-SPECIFIC PROTEASE 8"/>
    <property type="match status" value="1"/>
</dbReference>
<dbReference type="PANTHER" id="PTHR46468:SF1">
    <property type="entry name" value="SENTRIN-SPECIFIC PROTEASE 8"/>
    <property type="match status" value="1"/>
</dbReference>
<evidence type="ECO:0000313" key="7">
    <source>
        <dbReference type="Proteomes" id="UP001152759"/>
    </source>
</evidence>
<keyword evidence="3" id="KW-0378">Hydrolase</keyword>
<feature type="domain" description="Ubiquitin-like protease family profile" evidence="5">
    <location>
        <begin position="20"/>
        <end position="181"/>
    </location>
</feature>
<organism evidence="6 7">
    <name type="scientific">Bemisia tabaci</name>
    <name type="common">Sweetpotato whitefly</name>
    <name type="synonym">Aleurodes tabaci</name>
    <dbReference type="NCBI Taxonomy" id="7038"/>
    <lineage>
        <taxon>Eukaryota</taxon>
        <taxon>Metazoa</taxon>
        <taxon>Ecdysozoa</taxon>
        <taxon>Arthropoda</taxon>
        <taxon>Hexapoda</taxon>
        <taxon>Insecta</taxon>
        <taxon>Pterygota</taxon>
        <taxon>Neoptera</taxon>
        <taxon>Paraneoptera</taxon>
        <taxon>Hemiptera</taxon>
        <taxon>Sternorrhyncha</taxon>
        <taxon>Aleyrodoidea</taxon>
        <taxon>Aleyrodidae</taxon>
        <taxon>Aleyrodinae</taxon>
        <taxon>Bemisia</taxon>
    </lineage>
</organism>
<evidence type="ECO:0000256" key="4">
    <source>
        <dbReference type="ARBA" id="ARBA00022807"/>
    </source>
</evidence>
<evidence type="ECO:0000256" key="2">
    <source>
        <dbReference type="ARBA" id="ARBA00022670"/>
    </source>
</evidence>
<reference evidence="6" key="1">
    <citation type="submission" date="2021-12" db="EMBL/GenBank/DDBJ databases">
        <authorList>
            <person name="King R."/>
        </authorList>
    </citation>
    <scope>NUCLEOTIDE SEQUENCE</scope>
</reference>
<dbReference type="GO" id="GO:0006508">
    <property type="term" value="P:proteolysis"/>
    <property type="evidence" value="ECO:0007669"/>
    <property type="project" value="UniProtKB-KW"/>
</dbReference>
<proteinExistence type="inferred from homology"/>
<evidence type="ECO:0000313" key="6">
    <source>
        <dbReference type="EMBL" id="CAH0382259.1"/>
    </source>
</evidence>
<dbReference type="GO" id="GO:0008234">
    <property type="term" value="F:cysteine-type peptidase activity"/>
    <property type="evidence" value="ECO:0007669"/>
    <property type="project" value="UniProtKB-KW"/>
</dbReference>
<dbReference type="GO" id="GO:0019784">
    <property type="term" value="F:deNEDDylase activity"/>
    <property type="evidence" value="ECO:0007669"/>
    <property type="project" value="InterPro"/>
</dbReference>
<dbReference type="Pfam" id="PF02902">
    <property type="entry name" value="Peptidase_C48"/>
    <property type="match status" value="1"/>
</dbReference>
<name>A0A9P0A1E0_BEMTA</name>
<dbReference type="OrthoDB" id="5065855at2759"/>
<dbReference type="Gene3D" id="3.40.395.10">
    <property type="entry name" value="Adenoviral Proteinase, Chain A"/>
    <property type="match status" value="1"/>
</dbReference>
<evidence type="ECO:0000259" key="5">
    <source>
        <dbReference type="PROSITE" id="PS50600"/>
    </source>
</evidence>
<dbReference type="InterPro" id="IPR003653">
    <property type="entry name" value="Peptidase_C48_C"/>
</dbReference>